<name>A0ABR1Y9R4_9PEZI</name>
<dbReference type="Proteomes" id="UP001492380">
    <property type="component" value="Unassembled WGS sequence"/>
</dbReference>
<proteinExistence type="predicted"/>
<comment type="caution">
    <text evidence="1">The sequence shown here is derived from an EMBL/GenBank/DDBJ whole genome shotgun (WGS) entry which is preliminary data.</text>
</comment>
<reference evidence="1 2" key="1">
    <citation type="submission" date="2024-04" db="EMBL/GenBank/DDBJ databases">
        <title>Phyllosticta paracitricarpa is synonymous to the EU quarantine fungus P. citricarpa based on phylogenomic analyses.</title>
        <authorList>
            <consortium name="Lawrence Berkeley National Laboratory"/>
            <person name="Van Ingen-Buijs V.A."/>
            <person name="Van Westerhoven A.C."/>
            <person name="Haridas S."/>
            <person name="Skiadas P."/>
            <person name="Martin F."/>
            <person name="Groenewald J.Z."/>
            <person name="Crous P.W."/>
            <person name="Seidl M.F."/>
        </authorList>
    </citation>
    <scope>NUCLEOTIDE SEQUENCE [LARGE SCALE GENOMIC DNA]</scope>
    <source>
        <strain evidence="1 2">CBS 123374</strain>
    </source>
</reference>
<evidence type="ECO:0000313" key="1">
    <source>
        <dbReference type="EMBL" id="KAK8222729.1"/>
    </source>
</evidence>
<sequence length="299" mass="33135">MHPNLSRDHYFALGINPSATAAEIILAAEHQTVKTEDACHALLQIRNHQEQISAKGPEFNHQNILSSALAVLNVIAKDDTISTETHNQTVVLPSDLECGHDVMKRAPALNVPGEDNVNIAPPANGGCQPPRKTLNRDTSTFVKTGTMQSMFSNPLAGTKSTLVSCEVSPAGPDDNFDSLPSRNGLDSPHETFKLSLTSENSCGFDMIPLWRKLLEAAYEHVKFFLPRRDNATPRDLSPLPEKGSTAYDEIQLPIQEEDVPEGVSIRDILKRSRGNFYRRSVFDIFPRKTQYSEPKLYSQ</sequence>
<evidence type="ECO:0000313" key="2">
    <source>
        <dbReference type="Proteomes" id="UP001492380"/>
    </source>
</evidence>
<accession>A0ABR1Y9R4</accession>
<keyword evidence="2" id="KW-1185">Reference proteome</keyword>
<dbReference type="EMBL" id="JBBWRZ010000015">
    <property type="protein sequence ID" value="KAK8222729.1"/>
    <property type="molecule type" value="Genomic_DNA"/>
</dbReference>
<protein>
    <submittedName>
        <fullName evidence="1">Uncharacterized protein</fullName>
    </submittedName>
</protein>
<gene>
    <name evidence="1" type="ORF">HDK90DRAFT_471041</name>
</gene>
<organism evidence="1 2">
    <name type="scientific">Phyllosticta capitalensis</name>
    <dbReference type="NCBI Taxonomy" id="121624"/>
    <lineage>
        <taxon>Eukaryota</taxon>
        <taxon>Fungi</taxon>
        <taxon>Dikarya</taxon>
        <taxon>Ascomycota</taxon>
        <taxon>Pezizomycotina</taxon>
        <taxon>Dothideomycetes</taxon>
        <taxon>Dothideomycetes incertae sedis</taxon>
        <taxon>Botryosphaeriales</taxon>
        <taxon>Phyllostictaceae</taxon>
        <taxon>Phyllosticta</taxon>
    </lineage>
</organism>